<proteinExistence type="inferred from homology"/>
<comment type="pathway">
    <text evidence="2">Fermentation; pyruvate fermentation to lactate; (S)-lactate from pyruvate: step 1/1.</text>
</comment>
<feature type="active site" description="Proton acceptor" evidence="9">
    <location>
        <position position="172"/>
    </location>
</feature>
<dbReference type="Gene3D" id="3.40.50.720">
    <property type="entry name" value="NAD(P)-binding Rossmann-like Domain"/>
    <property type="match status" value="1"/>
</dbReference>
<reference evidence="15 16" key="1">
    <citation type="submission" date="2018-06" db="EMBL/GenBank/DDBJ databases">
        <authorList>
            <consortium name="Pathogen Informatics"/>
            <person name="Doyle S."/>
        </authorList>
    </citation>
    <scope>NUCLEOTIDE SEQUENCE [LARGE SCALE GENOMIC DNA]</scope>
    <source>
        <strain evidence="15 16">NCTC13337</strain>
    </source>
</reference>
<dbReference type="InterPro" id="IPR001557">
    <property type="entry name" value="L-lactate/malate_DH"/>
</dbReference>
<dbReference type="Pfam" id="PF00056">
    <property type="entry name" value="Ldh_1_N"/>
    <property type="match status" value="1"/>
</dbReference>
<dbReference type="NCBIfam" id="TIGR01771">
    <property type="entry name" value="L-LDH-NAD"/>
    <property type="match status" value="1"/>
</dbReference>
<dbReference type="PIRSF" id="PIRSF000102">
    <property type="entry name" value="Lac_mal_DH"/>
    <property type="match status" value="1"/>
</dbReference>
<dbReference type="Gene3D" id="3.90.110.10">
    <property type="entry name" value="Lactate dehydrogenase/glycoside hydrolase, family 4, C-terminal"/>
    <property type="match status" value="1"/>
</dbReference>
<evidence type="ECO:0000256" key="2">
    <source>
        <dbReference type="ARBA" id="ARBA00004843"/>
    </source>
</evidence>
<feature type="binding site" evidence="10">
    <location>
        <position position="33"/>
    </location>
    <ligand>
        <name>NAD(+)</name>
        <dbReference type="ChEBI" id="CHEBI:57540"/>
    </ligand>
</feature>
<feature type="domain" description="Lactate/malate dehydrogenase C-terminal" evidence="14">
    <location>
        <begin position="142"/>
        <end position="299"/>
    </location>
</feature>
<dbReference type="AlphaFoldDB" id="A0A380MM02"/>
<organism evidence="15 16">
    <name type="scientific">Suttonella ornithocola</name>
    <dbReference type="NCBI Taxonomy" id="279832"/>
    <lineage>
        <taxon>Bacteria</taxon>
        <taxon>Pseudomonadati</taxon>
        <taxon>Pseudomonadota</taxon>
        <taxon>Gammaproteobacteria</taxon>
        <taxon>Cardiobacteriales</taxon>
        <taxon>Cardiobacteriaceae</taxon>
        <taxon>Suttonella</taxon>
    </lineage>
</organism>
<evidence type="ECO:0000256" key="3">
    <source>
        <dbReference type="ARBA" id="ARBA00006054"/>
    </source>
</evidence>
<dbReference type="PROSITE" id="PS51257">
    <property type="entry name" value="PROKAR_LIPOPROTEIN"/>
    <property type="match status" value="1"/>
</dbReference>
<dbReference type="InterPro" id="IPR022383">
    <property type="entry name" value="Lactate/malate_DH_C"/>
</dbReference>
<dbReference type="EMBL" id="UHIC01000001">
    <property type="protein sequence ID" value="SUO93342.1"/>
    <property type="molecule type" value="Genomic_DNA"/>
</dbReference>
<dbReference type="InterPro" id="IPR018177">
    <property type="entry name" value="L-lactate_DH_AS"/>
</dbReference>
<gene>
    <name evidence="15" type="primary">ldh</name>
    <name evidence="15" type="ORF">NCTC13337_00181</name>
</gene>
<dbReference type="PROSITE" id="PS00064">
    <property type="entry name" value="L_LDH"/>
    <property type="match status" value="1"/>
</dbReference>
<evidence type="ECO:0000256" key="12">
    <source>
        <dbReference type="SAM" id="SignalP"/>
    </source>
</evidence>
<feature type="chain" id="PRO_5016887247" description="L-lactate dehydrogenase" evidence="12">
    <location>
        <begin position="22"/>
        <end position="312"/>
    </location>
</feature>
<feature type="binding site" evidence="10">
    <location>
        <position position="93"/>
    </location>
    <ligand>
        <name>NAD(+)</name>
        <dbReference type="ChEBI" id="CHEBI:57540"/>
    </ligand>
</feature>
<dbReference type="PRINTS" id="PR00086">
    <property type="entry name" value="LLDHDRGNASE"/>
</dbReference>
<dbReference type="OrthoDB" id="9802969at2"/>
<dbReference type="GO" id="GO:0006096">
    <property type="term" value="P:glycolytic process"/>
    <property type="evidence" value="ECO:0007669"/>
    <property type="project" value="UniProtKB-UniRule"/>
</dbReference>
<name>A0A380MM02_9GAMM</name>
<evidence type="ECO:0000256" key="11">
    <source>
        <dbReference type="RuleBase" id="RU003369"/>
    </source>
</evidence>
<keyword evidence="6 10" id="KW-0520">NAD</keyword>
<dbReference type="RefSeq" id="WP_072577498.1">
    <property type="nucleotide sequence ID" value="NZ_LWHB01000189.1"/>
</dbReference>
<evidence type="ECO:0000259" key="14">
    <source>
        <dbReference type="Pfam" id="PF02866"/>
    </source>
</evidence>
<dbReference type="GO" id="GO:0004459">
    <property type="term" value="F:L-lactate dehydrogenase (NAD+) activity"/>
    <property type="evidence" value="ECO:0007669"/>
    <property type="project" value="UniProtKB-UniRule"/>
</dbReference>
<feature type="domain" description="Lactate/malate dehydrogenase N-terminal" evidence="13">
    <location>
        <begin position="3"/>
        <end position="127"/>
    </location>
</feature>
<dbReference type="SUPFAM" id="SSF51735">
    <property type="entry name" value="NAD(P)-binding Rossmann-fold domains"/>
    <property type="match status" value="1"/>
</dbReference>
<dbReference type="PANTHER" id="PTHR43128:SF16">
    <property type="entry name" value="L-LACTATE DEHYDROGENASE"/>
    <property type="match status" value="1"/>
</dbReference>
<dbReference type="InterPro" id="IPR036291">
    <property type="entry name" value="NAD(P)-bd_dom_sf"/>
</dbReference>
<evidence type="ECO:0000256" key="1">
    <source>
        <dbReference type="ARBA" id="ARBA00003966"/>
    </source>
</evidence>
<protein>
    <recommendedName>
        <fullName evidence="4 8">L-lactate dehydrogenase</fullName>
        <ecNumber evidence="4 8">1.1.1.27</ecNumber>
    </recommendedName>
</protein>
<sequence>MAKVSVIGTGFVGASSAYAMALTGACSDLMLVDLNEERARAEAADISHGAAVSSGVRVHSGHYPDITGSAAVVIAAGVNQKPGESRLNLLSRNASIFQSVVPEVVKYAPDAVVIIATNPVDIMTEVTRILHPKPELVLGTGTVLDTARFRDLLGRESGVSPRYIHANVLGEHGDSSVLCWDHAQVAGMPIREFLASMDKQWTQELADLIESKVRGAAGTIIAGKQATYYGIGAAVAKIVEAVLKDSRAVMTVSGPSEYGVCLALPRVIGKSGIMHTLDPLLSDCERKGLEESAAVLLETQSPIIKDGKLLLN</sequence>
<evidence type="ECO:0000256" key="10">
    <source>
        <dbReference type="PIRSR" id="PIRSR000102-3"/>
    </source>
</evidence>
<dbReference type="Pfam" id="PF02866">
    <property type="entry name" value="Ldh_1_C"/>
    <property type="match status" value="1"/>
</dbReference>
<evidence type="ECO:0000256" key="8">
    <source>
        <dbReference type="NCBIfam" id="TIGR01771"/>
    </source>
</evidence>
<evidence type="ECO:0000313" key="16">
    <source>
        <dbReference type="Proteomes" id="UP000254601"/>
    </source>
</evidence>
<keyword evidence="12" id="KW-0732">Signal</keyword>
<feature type="binding site" evidence="10">
    <location>
        <begin position="8"/>
        <end position="13"/>
    </location>
    <ligand>
        <name>NAD(+)</name>
        <dbReference type="ChEBI" id="CHEBI:57540"/>
    </ligand>
</feature>
<dbReference type="InterPro" id="IPR001236">
    <property type="entry name" value="Lactate/malate_DH_N"/>
</dbReference>
<evidence type="ECO:0000259" key="13">
    <source>
        <dbReference type="Pfam" id="PF00056"/>
    </source>
</evidence>
<comment type="catalytic activity">
    <reaction evidence="7">
        <text>(S)-lactate + NAD(+) = pyruvate + NADH + H(+)</text>
        <dbReference type="Rhea" id="RHEA:23444"/>
        <dbReference type="ChEBI" id="CHEBI:15361"/>
        <dbReference type="ChEBI" id="CHEBI:15378"/>
        <dbReference type="ChEBI" id="CHEBI:16651"/>
        <dbReference type="ChEBI" id="CHEBI:57540"/>
        <dbReference type="ChEBI" id="CHEBI:57945"/>
        <dbReference type="EC" id="1.1.1.27"/>
    </reaction>
</comment>
<dbReference type="SUPFAM" id="SSF56327">
    <property type="entry name" value="LDH C-terminal domain-like"/>
    <property type="match status" value="1"/>
</dbReference>
<comment type="function">
    <text evidence="1">Catalyzes the reversible oxidation of malate to oxaloacetate.</text>
</comment>
<dbReference type="EC" id="1.1.1.27" evidence="4 8"/>
<dbReference type="GO" id="GO:0006089">
    <property type="term" value="P:lactate metabolic process"/>
    <property type="evidence" value="ECO:0007669"/>
    <property type="project" value="TreeGrafter"/>
</dbReference>
<evidence type="ECO:0000256" key="9">
    <source>
        <dbReference type="PIRSR" id="PIRSR000102-1"/>
    </source>
</evidence>
<keyword evidence="16" id="KW-1185">Reference proteome</keyword>
<dbReference type="Proteomes" id="UP000254601">
    <property type="component" value="Unassembled WGS sequence"/>
</dbReference>
<dbReference type="InterPro" id="IPR015955">
    <property type="entry name" value="Lactate_DH/Glyco_Ohase_4_C"/>
</dbReference>
<evidence type="ECO:0000313" key="15">
    <source>
        <dbReference type="EMBL" id="SUO93342.1"/>
    </source>
</evidence>
<dbReference type="UniPathway" id="UPA00554">
    <property type="reaction ID" value="UER00611"/>
</dbReference>
<keyword evidence="5 11" id="KW-0560">Oxidoreductase</keyword>
<dbReference type="InterPro" id="IPR011304">
    <property type="entry name" value="L-lactate_DH"/>
</dbReference>
<accession>A0A380MM02</accession>
<feature type="signal peptide" evidence="12">
    <location>
        <begin position="1"/>
        <end position="21"/>
    </location>
</feature>
<dbReference type="PANTHER" id="PTHR43128">
    <property type="entry name" value="L-2-HYDROXYCARBOXYLATE DEHYDROGENASE (NAD(P)(+))"/>
    <property type="match status" value="1"/>
</dbReference>
<evidence type="ECO:0000256" key="6">
    <source>
        <dbReference type="ARBA" id="ARBA00023027"/>
    </source>
</evidence>
<evidence type="ECO:0000256" key="5">
    <source>
        <dbReference type="ARBA" id="ARBA00023002"/>
    </source>
</evidence>
<evidence type="ECO:0000256" key="7">
    <source>
        <dbReference type="ARBA" id="ARBA00049258"/>
    </source>
</evidence>
<evidence type="ECO:0000256" key="4">
    <source>
        <dbReference type="ARBA" id="ARBA00012967"/>
    </source>
</evidence>
<comment type="similarity">
    <text evidence="3">Belongs to the LDH/MDH superfamily. LDH family.</text>
</comment>
<dbReference type="GO" id="GO:0005737">
    <property type="term" value="C:cytoplasm"/>
    <property type="evidence" value="ECO:0007669"/>
    <property type="project" value="UniProtKB-UniRule"/>
</dbReference>